<sequence length="233" mass="26922">MNEGGIVEVPLYADINYLCGNEDQCQWDKAQLKSHGDFQGHAPDEIARFFQSRLYFGFLHRFFEGVPDFTLLDFVIPDGRGNHVVTTSRLQSKETSTKSSTLPEVDNLEGSQLVALVTDPDQEWKIQDLIGRKIVDGEEYFWSSLWRKLKRVGVETNKRKACKREERMTYILSMPEEDKFTDLDWPVGLLEINATNVGAQIEETPWTVKENMMVVELKEKGYLWAKIQEVMVH</sequence>
<name>A0A3E2HIE8_SCYLI</name>
<feature type="non-terminal residue" evidence="1">
    <location>
        <position position="1"/>
    </location>
</feature>
<protein>
    <submittedName>
        <fullName evidence="1">Uncharacterized protein</fullName>
    </submittedName>
</protein>
<evidence type="ECO:0000313" key="2">
    <source>
        <dbReference type="Proteomes" id="UP000258309"/>
    </source>
</evidence>
<feature type="non-terminal residue" evidence="1">
    <location>
        <position position="233"/>
    </location>
</feature>
<dbReference type="AlphaFoldDB" id="A0A3E2HIE8"/>
<dbReference type="OrthoDB" id="10621380at2759"/>
<dbReference type="Proteomes" id="UP000258309">
    <property type="component" value="Unassembled WGS sequence"/>
</dbReference>
<organism evidence="1 2">
    <name type="scientific">Scytalidium lignicola</name>
    <name type="common">Hyphomycete</name>
    <dbReference type="NCBI Taxonomy" id="5539"/>
    <lineage>
        <taxon>Eukaryota</taxon>
        <taxon>Fungi</taxon>
        <taxon>Dikarya</taxon>
        <taxon>Ascomycota</taxon>
        <taxon>Pezizomycotina</taxon>
        <taxon>Leotiomycetes</taxon>
        <taxon>Leotiomycetes incertae sedis</taxon>
        <taxon>Scytalidium</taxon>
    </lineage>
</organism>
<keyword evidence="2" id="KW-1185">Reference proteome</keyword>
<comment type="caution">
    <text evidence="1">The sequence shown here is derived from an EMBL/GenBank/DDBJ whole genome shotgun (WGS) entry which is preliminary data.</text>
</comment>
<dbReference type="EMBL" id="NCSJ02000041">
    <property type="protein sequence ID" value="RFU33085.1"/>
    <property type="molecule type" value="Genomic_DNA"/>
</dbReference>
<reference evidence="1 2" key="1">
    <citation type="submission" date="2018-05" db="EMBL/GenBank/DDBJ databases">
        <title>Draft genome sequence of Scytalidium lignicola DSM 105466, a ubiquitous saprotrophic fungus.</title>
        <authorList>
            <person name="Buettner E."/>
            <person name="Gebauer A.M."/>
            <person name="Hofrichter M."/>
            <person name="Liers C."/>
            <person name="Kellner H."/>
        </authorList>
    </citation>
    <scope>NUCLEOTIDE SEQUENCE [LARGE SCALE GENOMIC DNA]</scope>
    <source>
        <strain evidence="1 2">DSM 105466</strain>
    </source>
</reference>
<gene>
    <name evidence="1" type="ORF">B7463_g3213</name>
</gene>
<accession>A0A3E2HIE8</accession>
<evidence type="ECO:0000313" key="1">
    <source>
        <dbReference type="EMBL" id="RFU33085.1"/>
    </source>
</evidence>
<proteinExistence type="predicted"/>